<evidence type="ECO:0000256" key="2">
    <source>
        <dbReference type="ARBA" id="ARBA00005874"/>
    </source>
</evidence>
<dbReference type="EC" id="2.3.1.122" evidence="3"/>
<comment type="catalytic activity">
    <reaction evidence="8">
        <text>an acyl-CoA + a 1,2-diacyl-sn-glycerol = a triacyl-sn-glycerol + CoA</text>
        <dbReference type="Rhea" id="RHEA:10868"/>
        <dbReference type="ChEBI" id="CHEBI:17815"/>
        <dbReference type="ChEBI" id="CHEBI:57287"/>
        <dbReference type="ChEBI" id="CHEBI:58342"/>
        <dbReference type="ChEBI" id="CHEBI:64615"/>
        <dbReference type="EC" id="2.3.1.20"/>
    </reaction>
</comment>
<dbReference type="RefSeq" id="WP_175558880.1">
    <property type="nucleotide sequence ID" value="NZ_FNGE01000014.1"/>
</dbReference>
<organism evidence="10 11">
    <name type="scientific">Paracoccus chinensis</name>
    <dbReference type="NCBI Taxonomy" id="525640"/>
    <lineage>
        <taxon>Bacteria</taxon>
        <taxon>Pseudomonadati</taxon>
        <taxon>Pseudomonadota</taxon>
        <taxon>Alphaproteobacteria</taxon>
        <taxon>Rhodobacterales</taxon>
        <taxon>Paracoccaceae</taxon>
        <taxon>Paracoccus</taxon>
    </lineage>
</organism>
<dbReference type="Pfam" id="PF00756">
    <property type="entry name" value="Esterase"/>
    <property type="match status" value="1"/>
</dbReference>
<dbReference type="InterPro" id="IPR000801">
    <property type="entry name" value="Esterase-like"/>
</dbReference>
<evidence type="ECO:0000256" key="8">
    <source>
        <dbReference type="ARBA" id="ARBA00048109"/>
    </source>
</evidence>
<dbReference type="EMBL" id="FNGE01000014">
    <property type="protein sequence ID" value="SDL59847.1"/>
    <property type="molecule type" value="Genomic_DNA"/>
</dbReference>
<accession>A0A1G9LDL2</accession>
<dbReference type="InterPro" id="IPR050583">
    <property type="entry name" value="Mycobacterial_A85_antigen"/>
</dbReference>
<evidence type="ECO:0000256" key="6">
    <source>
        <dbReference type="ARBA" id="ARBA00023315"/>
    </source>
</evidence>
<dbReference type="GO" id="GO:0050348">
    <property type="term" value="F:trehalose O-mycolyltransferase activity"/>
    <property type="evidence" value="ECO:0007669"/>
    <property type="project" value="UniProtKB-EC"/>
</dbReference>
<feature type="signal peptide" evidence="9">
    <location>
        <begin position="1"/>
        <end position="26"/>
    </location>
</feature>
<evidence type="ECO:0000256" key="5">
    <source>
        <dbReference type="ARBA" id="ARBA00022679"/>
    </source>
</evidence>
<dbReference type="EC" id="2.3.1.20" evidence="4"/>
<evidence type="ECO:0000256" key="3">
    <source>
        <dbReference type="ARBA" id="ARBA00012820"/>
    </source>
</evidence>
<proteinExistence type="inferred from homology"/>
<dbReference type="AlphaFoldDB" id="A0A1G9LDL2"/>
<evidence type="ECO:0000256" key="1">
    <source>
        <dbReference type="ARBA" id="ARBA00000697"/>
    </source>
</evidence>
<keyword evidence="6" id="KW-0012">Acyltransferase</keyword>
<protein>
    <recommendedName>
        <fullName evidence="7">Acyl-CoA:diacylglycerol acyltransferase</fullName>
        <ecNumber evidence="3">2.3.1.122</ecNumber>
        <ecNumber evidence="4">2.3.1.20</ecNumber>
    </recommendedName>
</protein>
<reference evidence="11" key="1">
    <citation type="submission" date="2016-10" db="EMBL/GenBank/DDBJ databases">
        <authorList>
            <person name="Varghese N."/>
            <person name="Submissions S."/>
        </authorList>
    </citation>
    <scope>NUCLEOTIDE SEQUENCE [LARGE SCALE GENOMIC DNA]</scope>
    <source>
        <strain evidence="11">CGMCC 1.7655</strain>
    </source>
</reference>
<evidence type="ECO:0000256" key="9">
    <source>
        <dbReference type="SAM" id="SignalP"/>
    </source>
</evidence>
<dbReference type="PROSITE" id="PS51318">
    <property type="entry name" value="TAT"/>
    <property type="match status" value="1"/>
</dbReference>
<evidence type="ECO:0000256" key="7">
    <source>
        <dbReference type="ARBA" id="ARBA00032572"/>
    </source>
</evidence>
<evidence type="ECO:0000313" key="11">
    <source>
        <dbReference type="Proteomes" id="UP000199555"/>
    </source>
</evidence>
<name>A0A1G9LDL2_9RHOB</name>
<dbReference type="Proteomes" id="UP000199555">
    <property type="component" value="Unassembled WGS sequence"/>
</dbReference>
<dbReference type="PANTHER" id="PTHR48098">
    <property type="entry name" value="ENTEROCHELIN ESTERASE-RELATED"/>
    <property type="match status" value="1"/>
</dbReference>
<dbReference type="GO" id="GO:0004144">
    <property type="term" value="F:diacylglycerol O-acyltransferase activity"/>
    <property type="evidence" value="ECO:0007669"/>
    <property type="project" value="UniProtKB-EC"/>
</dbReference>
<dbReference type="SUPFAM" id="SSF53474">
    <property type="entry name" value="alpha/beta-Hydrolases"/>
    <property type="match status" value="1"/>
</dbReference>
<dbReference type="STRING" id="525640.SAMN04487971_11449"/>
<evidence type="ECO:0000256" key="4">
    <source>
        <dbReference type="ARBA" id="ARBA00013244"/>
    </source>
</evidence>
<comment type="catalytic activity">
    <reaction evidence="1">
        <text>2 alpha,alpha'-trehalose 6-mycolate = alpha,alpha'-trehalose 6,6'-bismycolate + alpha,alpha-trehalose</text>
        <dbReference type="Rhea" id="RHEA:23472"/>
        <dbReference type="ChEBI" id="CHEBI:16551"/>
        <dbReference type="ChEBI" id="CHEBI:18195"/>
        <dbReference type="ChEBI" id="CHEBI:18234"/>
        <dbReference type="EC" id="2.3.1.122"/>
    </reaction>
</comment>
<keyword evidence="11" id="KW-1185">Reference proteome</keyword>
<feature type="chain" id="PRO_5011575090" description="Acyl-CoA:diacylglycerol acyltransferase" evidence="9">
    <location>
        <begin position="27"/>
        <end position="313"/>
    </location>
</feature>
<keyword evidence="9" id="KW-0732">Signal</keyword>
<evidence type="ECO:0000313" key="10">
    <source>
        <dbReference type="EMBL" id="SDL59847.1"/>
    </source>
</evidence>
<comment type="similarity">
    <text evidence="2">Belongs to the mycobacterial A85 antigen family.</text>
</comment>
<dbReference type="InterPro" id="IPR006311">
    <property type="entry name" value="TAT_signal"/>
</dbReference>
<keyword evidence="5" id="KW-0808">Transferase</keyword>
<dbReference type="InterPro" id="IPR029058">
    <property type="entry name" value="AB_hydrolase_fold"/>
</dbReference>
<dbReference type="Gene3D" id="3.40.50.1820">
    <property type="entry name" value="alpha/beta hydrolase"/>
    <property type="match status" value="1"/>
</dbReference>
<gene>
    <name evidence="10" type="ORF">SAMN04487971_11449</name>
</gene>
<sequence length="313" mass="34675">MTHLTRRHLFGLTAAAALAAPLRVRAADRAGTLRESNVLASKLLGHPVEYALYLPPGYDADSRRYPVIYLLHGAGDGQPADWFRMAGIELVLDRLILAGEIPPVIAVAPDGRRASGDPRATYFLDDADGRHPWAEMFLQEFIPQVEGRYRTTGDPRTRGLMGISMGGFAAVLHQLRHPDLFGGASALSAAFRTPEQFIAMKQEDYDLRFGGAFGPGLVAKERLTEAWKRADVLSLLGQVEPRPFARWPRLYLTLAADDPFFAGNAAVHLALNDAGIRHRFTVTEGKHDWIFWRQALPEALRHLGAVMTRQYGE</sequence>